<dbReference type="InterPro" id="IPR010684">
    <property type="entry name" value="RNA_pol_II_trans_fac_SIII_A"/>
</dbReference>
<reference evidence="2" key="1">
    <citation type="submission" date="2021-02" db="EMBL/GenBank/DDBJ databases">
        <authorList>
            <person name="Syme A R."/>
            <person name="Syme A R."/>
            <person name="Moolhuijzen P."/>
        </authorList>
    </citation>
    <scope>NUCLEOTIDE SEQUENCE</scope>
    <source>
        <strain evidence="2">W1-1</strain>
    </source>
</reference>
<feature type="compositionally biased region" description="Polar residues" evidence="1">
    <location>
        <begin position="227"/>
        <end position="238"/>
    </location>
</feature>
<feature type="compositionally biased region" description="Polar residues" evidence="1">
    <location>
        <begin position="246"/>
        <end position="257"/>
    </location>
</feature>
<dbReference type="EMBL" id="HG992977">
    <property type="protein sequence ID" value="CAE6998506.1"/>
    <property type="molecule type" value="Genomic_DNA"/>
</dbReference>
<name>A0A6S6VCR0_9PLEO</name>
<dbReference type="PANTHER" id="PTHR15141">
    <property type="entry name" value="TRANSCRIPTION ELONGATION FACTOR B POLYPEPTIDE 3"/>
    <property type="match status" value="1"/>
</dbReference>
<gene>
    <name evidence="2" type="ORF">PTTW11_00727</name>
</gene>
<evidence type="ECO:0000256" key="1">
    <source>
        <dbReference type="SAM" id="MobiDB-lite"/>
    </source>
</evidence>
<dbReference type="GO" id="GO:0006368">
    <property type="term" value="P:transcription elongation by RNA polymerase II"/>
    <property type="evidence" value="ECO:0007669"/>
    <property type="project" value="InterPro"/>
</dbReference>
<protein>
    <submittedName>
        <fullName evidence="2">Uncharacterized protein</fullName>
    </submittedName>
</protein>
<dbReference type="Pfam" id="PF06881">
    <property type="entry name" value="Elongin_A"/>
    <property type="match status" value="1"/>
</dbReference>
<dbReference type="Gene3D" id="6.10.250.3180">
    <property type="match status" value="1"/>
</dbReference>
<sequence length="292" mass="33214">MPVQSLYELARQRLIKNIDLIRDIGDLPYSFLGPPVLRFIQNPDQLIELETKCPQILGETGEIWLRFIKRDIPDWSKKPHEPKDPRNWSKVYRKLKRDAEIEKHADEVALKQKMKALQNDRAQNKTMIVDSRMAYGAGASRIFTGRTSTPWGVPSGAPVKTGKVAFDKLKRGMFDRGRERPKASHIPAHILAQRKTTVRQAPARMVRMEETKAPREIVAPVAKKPEQQPSASTVQPRITQRPAPPTRTSLPAGQQFNAPKPRVSTGPSGIAPPPKRKREEYSMFQPKKRKML</sequence>
<dbReference type="PANTHER" id="PTHR15141:SF76">
    <property type="entry name" value="TRANSCRIPTION ELONGATION FACTOR B POLYPEPTIDE 3"/>
    <property type="match status" value="1"/>
</dbReference>
<feature type="region of interest" description="Disordered" evidence="1">
    <location>
        <begin position="217"/>
        <end position="292"/>
    </location>
</feature>
<accession>A0A6S6VCR0</accession>
<organism evidence="2 3">
    <name type="scientific">Pyrenophora teres f. teres</name>
    <dbReference type="NCBI Taxonomy" id="97479"/>
    <lineage>
        <taxon>Eukaryota</taxon>
        <taxon>Fungi</taxon>
        <taxon>Dikarya</taxon>
        <taxon>Ascomycota</taxon>
        <taxon>Pezizomycotina</taxon>
        <taxon>Dothideomycetes</taxon>
        <taxon>Pleosporomycetidae</taxon>
        <taxon>Pleosporales</taxon>
        <taxon>Pleosporineae</taxon>
        <taxon>Pleosporaceae</taxon>
        <taxon>Pyrenophora</taxon>
    </lineage>
</organism>
<proteinExistence type="predicted"/>
<evidence type="ECO:0000313" key="2">
    <source>
        <dbReference type="EMBL" id="CAE6998506.1"/>
    </source>
</evidence>
<dbReference type="AlphaFoldDB" id="A0A6S6VCR0"/>
<dbReference type="GO" id="GO:0070449">
    <property type="term" value="C:elongin complex"/>
    <property type="evidence" value="ECO:0007669"/>
    <property type="project" value="InterPro"/>
</dbReference>
<dbReference type="Proteomes" id="UP000472372">
    <property type="component" value="Chromosome 1"/>
</dbReference>
<dbReference type="InterPro" id="IPR051870">
    <property type="entry name" value="Elongin-A_domain"/>
</dbReference>
<evidence type="ECO:0000313" key="3">
    <source>
        <dbReference type="Proteomes" id="UP000472372"/>
    </source>
</evidence>